<proteinExistence type="inferred from homology"/>
<keyword evidence="5 12" id="KW-0547">Nucleotide-binding</keyword>
<evidence type="ECO:0000256" key="1">
    <source>
        <dbReference type="ARBA" id="ARBA00004651"/>
    </source>
</evidence>
<feature type="transmembrane region" description="Helical" evidence="12">
    <location>
        <begin position="717"/>
        <end position="735"/>
    </location>
</feature>
<dbReference type="InterPro" id="IPR023299">
    <property type="entry name" value="ATPase_P-typ_cyto_dom_N"/>
</dbReference>
<dbReference type="SUPFAM" id="SSF55008">
    <property type="entry name" value="HMA, heavy metal-associated domain"/>
    <property type="match status" value="1"/>
</dbReference>
<dbReference type="GO" id="GO:0005507">
    <property type="term" value="F:copper ion binding"/>
    <property type="evidence" value="ECO:0007669"/>
    <property type="project" value="TreeGrafter"/>
</dbReference>
<dbReference type="PANTHER" id="PTHR43520:SF8">
    <property type="entry name" value="P-TYPE CU(+) TRANSPORTER"/>
    <property type="match status" value="1"/>
</dbReference>
<dbReference type="InterPro" id="IPR018303">
    <property type="entry name" value="ATPase_P-typ_P_site"/>
</dbReference>
<feature type="domain" description="HMA" evidence="13">
    <location>
        <begin position="1"/>
        <end position="57"/>
    </location>
</feature>
<dbReference type="NCBIfam" id="TIGR01525">
    <property type="entry name" value="ATPase-IB_hvy"/>
    <property type="match status" value="1"/>
</dbReference>
<dbReference type="InterPro" id="IPR036163">
    <property type="entry name" value="HMA_dom_sf"/>
</dbReference>
<feature type="transmembrane region" description="Helical" evidence="12">
    <location>
        <begin position="199"/>
        <end position="217"/>
    </location>
</feature>
<evidence type="ECO:0000259" key="13">
    <source>
        <dbReference type="PROSITE" id="PS50846"/>
    </source>
</evidence>
<dbReference type="Gene3D" id="3.30.70.100">
    <property type="match status" value="1"/>
</dbReference>
<keyword evidence="9 12" id="KW-0472">Membrane</keyword>
<keyword evidence="15" id="KW-1185">Reference proteome</keyword>
<dbReference type="SUPFAM" id="SSF56784">
    <property type="entry name" value="HAD-like"/>
    <property type="match status" value="1"/>
</dbReference>
<comment type="catalytic activity">
    <reaction evidence="10">
        <text>ATP + H2O = ADP + phosphate + H(+)</text>
        <dbReference type="Rhea" id="RHEA:13065"/>
        <dbReference type="ChEBI" id="CHEBI:15377"/>
        <dbReference type="ChEBI" id="CHEBI:15378"/>
        <dbReference type="ChEBI" id="CHEBI:30616"/>
        <dbReference type="ChEBI" id="CHEBI:43474"/>
        <dbReference type="ChEBI" id="CHEBI:456216"/>
    </reaction>
</comment>
<dbReference type="InterPro" id="IPR036412">
    <property type="entry name" value="HAD-like_sf"/>
</dbReference>
<keyword evidence="8 12" id="KW-1133">Transmembrane helix</keyword>
<feature type="transmembrane region" description="Helical" evidence="12">
    <location>
        <begin position="157"/>
        <end position="179"/>
    </location>
</feature>
<dbReference type="EMBL" id="CP046884">
    <property type="protein sequence ID" value="QNQ91542.1"/>
    <property type="molecule type" value="Genomic_DNA"/>
</dbReference>
<comment type="similarity">
    <text evidence="2 12">Belongs to the cation transport ATPase (P-type) (TC 3.A.3) family. Type IB subfamily.</text>
</comment>
<dbReference type="Gene3D" id="3.40.1110.10">
    <property type="entry name" value="Calcium-transporting ATPase, cytoplasmic domain N"/>
    <property type="match status" value="1"/>
</dbReference>
<organism evidence="14 15">
    <name type="scientific">Corynebacterium poyangense</name>
    <dbReference type="NCBI Taxonomy" id="2684405"/>
    <lineage>
        <taxon>Bacteria</taxon>
        <taxon>Bacillati</taxon>
        <taxon>Actinomycetota</taxon>
        <taxon>Actinomycetes</taxon>
        <taxon>Mycobacteriales</taxon>
        <taxon>Corynebacteriaceae</taxon>
        <taxon>Corynebacterium</taxon>
    </lineage>
</organism>
<evidence type="ECO:0000256" key="8">
    <source>
        <dbReference type="ARBA" id="ARBA00022989"/>
    </source>
</evidence>
<dbReference type="InterPro" id="IPR008250">
    <property type="entry name" value="ATPase_P-typ_transduc_dom_A_sf"/>
</dbReference>
<dbReference type="CDD" id="cd02094">
    <property type="entry name" value="P-type_ATPase_Cu-like"/>
    <property type="match status" value="1"/>
</dbReference>
<dbReference type="NCBIfam" id="TIGR01511">
    <property type="entry name" value="ATPase-IB1_Cu"/>
    <property type="match status" value="1"/>
</dbReference>
<keyword evidence="6 12" id="KW-0067">ATP-binding</keyword>
<sequence>MTCTSCSARVERKLNKLDGVSATVNFATESADIDYDPALVQPEQLIAVVEKAGYGAFLPVAPDHGGSDVPGGEEQSQVHMANEAHAAQERDLAQRAVISLLLSVPVMVLSMVPSLQFEHWQWAVALVATPVFLWGGAPFHRAALKNLRHGSFTMDTLISLGTSAAWLWSMVALFWGGAGDPGYRMHMSLSAHSHAGTDQIYLESASMVVSFLLLGRWGEHRAKGKSSAALYQLLNLGAKEASVLRDNQEYRIPAADIQVGDVLVVRPGEKIPTDAEVIEGHSAVDESMISGESIPVEVNQGSQVTGATLNTSGRLVLRATRVGKDTTLAHMAALVTEAQTRKAPVQRLVDKISQIFVPAVILIAIVSLILHLLWGSSLADSFSAAVAVLIIACPCALGLATPTALLVGSGRGAQLGLLIRGPEVLESSRAIDTVVLDKTGTITTGHMDVDQIYITPNSQVCPGEEELLRYAASVEKASEHPIAQALVRAAQDRQLSLIPVQDFQALPGRGVDGRIDGHLIHIARFSGQESPGLARWCSTVQEQGSTVVVVSWDGEEAGALSLRDQVKKSSASAISSLRRMGLEVRLLSGDNAGAVNATAREVGIAPDHVTAGVLPEDKVAVLAQLQQAGHKVAMVGDGINDAAALAQADLGLAMGAGTDVAIEASDITLMNSDLESAVDALKLSRRTLKIIHGNLFWAFAYNVLLIPVAALGFLNPMFAGAAMALSSIFVVSNSLRLRNFRGHQSS</sequence>
<feature type="transmembrane region" description="Helical" evidence="12">
    <location>
        <begin position="96"/>
        <end position="113"/>
    </location>
</feature>
<dbReference type="Gene3D" id="3.40.50.1000">
    <property type="entry name" value="HAD superfamily/HAD-like"/>
    <property type="match status" value="1"/>
</dbReference>
<evidence type="ECO:0000256" key="2">
    <source>
        <dbReference type="ARBA" id="ARBA00006024"/>
    </source>
</evidence>
<evidence type="ECO:0000256" key="4">
    <source>
        <dbReference type="ARBA" id="ARBA00022723"/>
    </source>
</evidence>
<evidence type="ECO:0000256" key="9">
    <source>
        <dbReference type="ARBA" id="ARBA00023136"/>
    </source>
</evidence>
<evidence type="ECO:0000313" key="14">
    <source>
        <dbReference type="EMBL" id="QNQ91542.1"/>
    </source>
</evidence>
<dbReference type="Proteomes" id="UP000516320">
    <property type="component" value="Chromosome"/>
</dbReference>
<dbReference type="SFLD" id="SFLDF00027">
    <property type="entry name" value="p-type_atpase"/>
    <property type="match status" value="1"/>
</dbReference>
<dbReference type="Pfam" id="PF00403">
    <property type="entry name" value="HMA"/>
    <property type="match status" value="1"/>
</dbReference>
<reference evidence="14 15" key="1">
    <citation type="submission" date="2019-12" db="EMBL/GenBank/DDBJ databases">
        <title>Corynebacterium sp. nov., isolated from feces of the Anser Albifrons in China.</title>
        <authorList>
            <person name="Liu Q."/>
        </authorList>
    </citation>
    <scope>NUCLEOTIDE SEQUENCE [LARGE SCALE GENOMIC DNA]</scope>
    <source>
        <strain evidence="14 15">4H37-19</strain>
    </source>
</reference>
<dbReference type="SUPFAM" id="SSF81665">
    <property type="entry name" value="Calcium ATPase, transmembrane domain M"/>
    <property type="match status" value="1"/>
</dbReference>
<dbReference type="PANTHER" id="PTHR43520">
    <property type="entry name" value="ATP7, ISOFORM B"/>
    <property type="match status" value="1"/>
</dbReference>
<evidence type="ECO:0000313" key="15">
    <source>
        <dbReference type="Proteomes" id="UP000516320"/>
    </source>
</evidence>
<dbReference type="GO" id="GO:0005886">
    <property type="term" value="C:plasma membrane"/>
    <property type="evidence" value="ECO:0007669"/>
    <property type="project" value="UniProtKB-SubCell"/>
</dbReference>
<dbReference type="InterPro" id="IPR001757">
    <property type="entry name" value="P_typ_ATPase"/>
</dbReference>
<dbReference type="SFLD" id="SFLDS00003">
    <property type="entry name" value="Haloacid_Dehalogenase"/>
    <property type="match status" value="1"/>
</dbReference>
<evidence type="ECO:0000256" key="12">
    <source>
        <dbReference type="RuleBase" id="RU362081"/>
    </source>
</evidence>
<keyword evidence="4 12" id="KW-0479">Metal-binding</keyword>
<dbReference type="InterPro" id="IPR059000">
    <property type="entry name" value="ATPase_P-type_domA"/>
</dbReference>
<evidence type="ECO:0000256" key="11">
    <source>
        <dbReference type="ARBA" id="ARBA00074171"/>
    </source>
</evidence>
<dbReference type="FunFam" id="2.70.150.10:FF:000002">
    <property type="entry name" value="Copper-transporting ATPase 1, putative"/>
    <property type="match status" value="1"/>
</dbReference>
<dbReference type="GO" id="GO:0043682">
    <property type="term" value="F:P-type divalent copper transporter activity"/>
    <property type="evidence" value="ECO:0007669"/>
    <property type="project" value="TreeGrafter"/>
</dbReference>
<dbReference type="InterPro" id="IPR006121">
    <property type="entry name" value="HMA_dom"/>
</dbReference>
<dbReference type="Pfam" id="PF00702">
    <property type="entry name" value="Hydrolase"/>
    <property type="match status" value="1"/>
</dbReference>
<dbReference type="InterPro" id="IPR023298">
    <property type="entry name" value="ATPase_P-typ_TM_dom_sf"/>
</dbReference>
<dbReference type="NCBIfam" id="TIGR01494">
    <property type="entry name" value="ATPase_P-type"/>
    <property type="match status" value="1"/>
</dbReference>
<accession>A0A7H0SSL7</accession>
<dbReference type="RefSeq" id="WP_187975938.1">
    <property type="nucleotide sequence ID" value="NZ_CP046884.1"/>
</dbReference>
<dbReference type="Pfam" id="PF00122">
    <property type="entry name" value="E1-E2_ATPase"/>
    <property type="match status" value="1"/>
</dbReference>
<dbReference type="PROSITE" id="PS50846">
    <property type="entry name" value="HMA_2"/>
    <property type="match status" value="1"/>
</dbReference>
<dbReference type="CDD" id="cd00371">
    <property type="entry name" value="HMA"/>
    <property type="match status" value="1"/>
</dbReference>
<feature type="transmembrane region" description="Helical" evidence="12">
    <location>
        <begin position="355"/>
        <end position="374"/>
    </location>
</feature>
<feature type="transmembrane region" description="Helical" evidence="12">
    <location>
        <begin position="691"/>
        <end position="711"/>
    </location>
</feature>
<keyword evidence="7" id="KW-1278">Translocase</keyword>
<dbReference type="GO" id="GO:0005524">
    <property type="term" value="F:ATP binding"/>
    <property type="evidence" value="ECO:0007669"/>
    <property type="project" value="UniProtKB-UniRule"/>
</dbReference>
<evidence type="ECO:0000256" key="3">
    <source>
        <dbReference type="ARBA" id="ARBA00022692"/>
    </source>
</evidence>
<dbReference type="PRINTS" id="PR00943">
    <property type="entry name" value="CUATPASE"/>
</dbReference>
<keyword evidence="12" id="KW-1003">Cell membrane</keyword>
<dbReference type="PROSITE" id="PS00154">
    <property type="entry name" value="ATPASE_E1_E2"/>
    <property type="match status" value="1"/>
</dbReference>
<evidence type="ECO:0000256" key="10">
    <source>
        <dbReference type="ARBA" id="ARBA00049360"/>
    </source>
</evidence>
<dbReference type="SUPFAM" id="SSF81653">
    <property type="entry name" value="Calcium ATPase, transduction domain A"/>
    <property type="match status" value="1"/>
</dbReference>
<evidence type="ECO:0000256" key="7">
    <source>
        <dbReference type="ARBA" id="ARBA00022967"/>
    </source>
</evidence>
<dbReference type="SFLD" id="SFLDG00002">
    <property type="entry name" value="C1.7:_P-type_atpase_like"/>
    <property type="match status" value="1"/>
</dbReference>
<dbReference type="InterPro" id="IPR023214">
    <property type="entry name" value="HAD_sf"/>
</dbReference>
<dbReference type="PRINTS" id="PR00119">
    <property type="entry name" value="CATATPASE"/>
</dbReference>
<feature type="transmembrane region" description="Helical" evidence="12">
    <location>
        <begin position="119"/>
        <end position="137"/>
    </location>
</feature>
<dbReference type="InterPro" id="IPR027256">
    <property type="entry name" value="P-typ_ATPase_IB"/>
</dbReference>
<dbReference type="Gene3D" id="2.70.150.10">
    <property type="entry name" value="Calcium-transporting ATPase, cytoplasmic transduction domain A"/>
    <property type="match status" value="1"/>
</dbReference>
<gene>
    <name evidence="14" type="primary">cadA</name>
    <name evidence="14" type="ORF">GP475_11980</name>
</gene>
<evidence type="ECO:0000256" key="5">
    <source>
        <dbReference type="ARBA" id="ARBA00022741"/>
    </source>
</evidence>
<dbReference type="FunFam" id="3.30.70.100:FF:000005">
    <property type="entry name" value="Copper-exporting P-type ATPase A"/>
    <property type="match status" value="1"/>
</dbReference>
<dbReference type="NCBIfam" id="TIGR01512">
    <property type="entry name" value="ATPase-IB2_Cd"/>
    <property type="match status" value="1"/>
</dbReference>
<dbReference type="GO" id="GO:0055070">
    <property type="term" value="P:copper ion homeostasis"/>
    <property type="evidence" value="ECO:0007669"/>
    <property type="project" value="TreeGrafter"/>
</dbReference>
<dbReference type="GO" id="GO:0016887">
    <property type="term" value="F:ATP hydrolysis activity"/>
    <property type="evidence" value="ECO:0007669"/>
    <property type="project" value="InterPro"/>
</dbReference>
<dbReference type="InterPro" id="IPR044492">
    <property type="entry name" value="P_typ_ATPase_HD_dom"/>
</dbReference>
<comment type="subcellular location">
    <subcellularLocation>
        <location evidence="1">Cell membrane</location>
        <topology evidence="1">Multi-pass membrane protein</topology>
    </subcellularLocation>
</comment>
<dbReference type="KEGG" id="cpoy:GP475_11980"/>
<name>A0A7H0SSL7_9CORY</name>
<feature type="transmembrane region" description="Helical" evidence="12">
    <location>
        <begin position="386"/>
        <end position="407"/>
    </location>
</feature>
<dbReference type="AlphaFoldDB" id="A0A7H0SSL7"/>
<protein>
    <recommendedName>
        <fullName evidence="11">Cation-transporting P-type ATPase B</fullName>
    </recommendedName>
</protein>
<evidence type="ECO:0000256" key="6">
    <source>
        <dbReference type="ARBA" id="ARBA00022840"/>
    </source>
</evidence>
<keyword evidence="3 12" id="KW-0812">Transmembrane</keyword>